<dbReference type="OrthoDB" id="3067611at2759"/>
<feature type="region of interest" description="Disordered" evidence="1">
    <location>
        <begin position="506"/>
        <end position="529"/>
    </location>
</feature>
<evidence type="ECO:0000313" key="2">
    <source>
        <dbReference type="EMBL" id="KAG7444956.1"/>
    </source>
</evidence>
<feature type="region of interest" description="Disordered" evidence="1">
    <location>
        <begin position="377"/>
        <end position="478"/>
    </location>
</feature>
<evidence type="ECO:0000313" key="3">
    <source>
        <dbReference type="Proteomes" id="UP000812287"/>
    </source>
</evidence>
<dbReference type="GeneID" id="66106540"/>
<feature type="region of interest" description="Disordered" evidence="1">
    <location>
        <begin position="324"/>
        <end position="363"/>
    </location>
</feature>
<feature type="compositionally biased region" description="Polar residues" evidence="1">
    <location>
        <begin position="510"/>
        <end position="519"/>
    </location>
</feature>
<name>A0A9P7VS36_9AGAR</name>
<reference evidence="2" key="1">
    <citation type="submission" date="2020-11" db="EMBL/GenBank/DDBJ databases">
        <title>Adaptations for nitrogen fixation in a non-lichenized fungal sporocarp promotes dispersal by wood-feeding termites.</title>
        <authorList>
            <consortium name="DOE Joint Genome Institute"/>
            <person name="Koch R.A."/>
            <person name="Yoon G."/>
            <person name="Arayal U."/>
            <person name="Lail K."/>
            <person name="Amirebrahimi M."/>
            <person name="Labutti K."/>
            <person name="Lipzen A."/>
            <person name="Riley R."/>
            <person name="Barry K."/>
            <person name="Henrissat B."/>
            <person name="Grigoriev I.V."/>
            <person name="Herr J.R."/>
            <person name="Aime M.C."/>
        </authorList>
    </citation>
    <scope>NUCLEOTIDE SEQUENCE</scope>
    <source>
        <strain evidence="2">MCA 3950</strain>
    </source>
</reference>
<feature type="compositionally biased region" description="Low complexity" evidence="1">
    <location>
        <begin position="461"/>
        <end position="474"/>
    </location>
</feature>
<dbReference type="AlphaFoldDB" id="A0A9P7VS36"/>
<feature type="compositionally biased region" description="Basic residues" evidence="1">
    <location>
        <begin position="449"/>
        <end position="458"/>
    </location>
</feature>
<dbReference type="EMBL" id="MU250538">
    <property type="protein sequence ID" value="KAG7444956.1"/>
    <property type="molecule type" value="Genomic_DNA"/>
</dbReference>
<feature type="compositionally biased region" description="Polar residues" evidence="1">
    <location>
        <begin position="326"/>
        <end position="338"/>
    </location>
</feature>
<comment type="caution">
    <text evidence="2">The sequence shown here is derived from an EMBL/GenBank/DDBJ whole genome shotgun (WGS) entry which is preliminary data.</text>
</comment>
<protein>
    <submittedName>
        <fullName evidence="2">Uncharacterized protein</fullName>
    </submittedName>
</protein>
<feature type="compositionally biased region" description="Low complexity" evidence="1">
    <location>
        <begin position="424"/>
        <end position="438"/>
    </location>
</feature>
<accession>A0A9P7VS36</accession>
<dbReference type="Proteomes" id="UP000812287">
    <property type="component" value="Unassembled WGS sequence"/>
</dbReference>
<proteinExistence type="predicted"/>
<dbReference type="RefSeq" id="XP_043038456.1">
    <property type="nucleotide sequence ID" value="XM_043184243.1"/>
</dbReference>
<keyword evidence="3" id="KW-1185">Reference proteome</keyword>
<organism evidence="2 3">
    <name type="scientific">Guyanagaster necrorhizus</name>
    <dbReference type="NCBI Taxonomy" id="856835"/>
    <lineage>
        <taxon>Eukaryota</taxon>
        <taxon>Fungi</taxon>
        <taxon>Dikarya</taxon>
        <taxon>Basidiomycota</taxon>
        <taxon>Agaricomycotina</taxon>
        <taxon>Agaricomycetes</taxon>
        <taxon>Agaricomycetidae</taxon>
        <taxon>Agaricales</taxon>
        <taxon>Marasmiineae</taxon>
        <taxon>Physalacriaceae</taxon>
        <taxon>Guyanagaster</taxon>
    </lineage>
</organism>
<sequence length="709" mass="77246">MICRKVSRFIHVVSRTKEFWMEFPRFHFDGFCHNGPRLTAMASGASSSLSAAGSRLTTGGIEHISGMAFDKVISGTRDRYIEFCAFGPPPIGLGSPGDIYVDKTSKHHVLYGFTTKWERWNGPQKRKSSDFLRHPRYPNLVLWATTGKRGWISFQVIEKRRQSDTENNILTEQIKADEKNKVTGRPFQAERVQRQPAISVPQAPPSVGPAMVQSVLRETRRVSIGTASHPSPALNNWVASFNSPDADGESGPMLPIFVTESPMPHGQDTSISPMYRTLSTMPLTKSPPLVTDSPMSFTSSIPTALPVPPPTPNAEPPYIDLRTKINRSVSPQKSRTNASSSSSLRPFVPASHQPGMSSPLTKALPESQRQIIGGSLRPKIAKAGPSRPAALSSSGPQRGRLISKSPVSSATQKRKRVQSLVSEASTHLKTSSASSSLARMPVRGEARSRLPKVVKTSRRPSSVASPSKESASASRVVTNQCPVERTVPEPEKPPAVVIDLTLSDDGDVSVPTTAPSPQRKSFIAPSPSPRIFPAAPSPPPRVSLAAPSPSARISPVALSLPPLTLSPLGDASVQEDMPMGDDSIPIPELQYPEFETSETVPLLPAQYQVDFSDDATGNLYLLFFLLKLNTFRIVYGTLRFKTHHIHAIFQMNEVMVCRLCQEDQAVFDLDVSLHDLASHCEASHSEACHLIVDLTPEQTKAWLEIALVA</sequence>
<gene>
    <name evidence="2" type="ORF">BT62DRAFT_920743</name>
</gene>
<evidence type="ECO:0000256" key="1">
    <source>
        <dbReference type="SAM" id="MobiDB-lite"/>
    </source>
</evidence>